<dbReference type="Proteomes" id="UP000229740">
    <property type="component" value="Unassembled WGS sequence"/>
</dbReference>
<dbReference type="InterPro" id="IPR052724">
    <property type="entry name" value="GT117_domain-containing"/>
</dbReference>
<accession>A0A2G6E8A8</accession>
<name>A0A2G6E8A8_9BACT</name>
<dbReference type="AlphaFoldDB" id="A0A2G6E8A8"/>
<feature type="transmembrane region" description="Helical" evidence="2">
    <location>
        <begin position="479"/>
        <end position="497"/>
    </location>
</feature>
<evidence type="ECO:0000256" key="1">
    <source>
        <dbReference type="PROSITE-ProRule" id="PRU00339"/>
    </source>
</evidence>
<feature type="repeat" description="TPR" evidence="1">
    <location>
        <begin position="669"/>
        <end position="702"/>
    </location>
</feature>
<dbReference type="Pfam" id="PF11028">
    <property type="entry name" value="TMEM260-like"/>
    <property type="match status" value="1"/>
</dbReference>
<feature type="transmembrane region" description="Helical" evidence="2">
    <location>
        <begin position="41"/>
        <end position="62"/>
    </location>
</feature>
<feature type="transmembrane region" description="Helical" evidence="2">
    <location>
        <begin position="191"/>
        <end position="209"/>
    </location>
</feature>
<gene>
    <name evidence="3" type="ORF">CSB45_04435</name>
</gene>
<feature type="transmembrane region" description="Helical" evidence="2">
    <location>
        <begin position="275"/>
        <end position="296"/>
    </location>
</feature>
<organism evidence="3 4">
    <name type="scientific">candidate division KSB3 bacterium</name>
    <dbReference type="NCBI Taxonomy" id="2044937"/>
    <lineage>
        <taxon>Bacteria</taxon>
        <taxon>candidate division KSB3</taxon>
    </lineage>
</organism>
<evidence type="ECO:0000313" key="3">
    <source>
        <dbReference type="EMBL" id="PID58320.1"/>
    </source>
</evidence>
<sequence>MARLFPNKTSLTGSCLLETLDVQDVWTRFIRDMQEMKKRDWHDVLVFVYGLFTAGVALSIYVKTLAPTVSFFDSGELISAAYCFGVAHPPGYPLYVALGRLFGMLPYGTFAFRINMMSALFAALAVLTVYGITYILLGDVQQGCQNSSCSHAGKSSPNSELMLRPIFAMIAALSFAFSLTHWQQALIAEVYSLNACFCGLIVWLLLLWYRGSRPLACSAEHRAGQRGTQDRVLSLIAFLFGLGFGNHQTISLLAIAAGFLVTVGRTRILLQPRTLLKIVISLMLGLSIYGLAPLGAAQNPAVNWGNPVSWRQFTWLITREAYDSAPSGYALSALKHEFFDEEAGERLFPDGTEGGDVRLVKKHGAARYYHVLKHSLLWKQLQSFDPLEEFGVFGTVLALMGLAWGVWRDWRTGSCLLIAVTSLVLIIVAIGDPPEENIFLLKEFHSPAYLLTAVWIGLGMMASAKAVLWLAPWRACREVVVLVCALYFMLPVGSRFLRTLPKVDRHRNYVAYDYAANIMTSLQRNAILFTWGDSGAFPLWYLQIVEEQRPDVTLVHVPHLTSPWYLDQLPPDLFESPAPAETYDKDLLAVLEDIVRKNLDTRPVYFDFSSAHSLKLPYWLLPNGITYKVRRPGDVLDETVWERYRFRGILEDTAIARDSDIDRSFLMYGSARMELGNYYLERGELERASEQFNLAVQLAPELGGRIIRSLKFRDKFGGERIVAVPHNPKDAQ</sequence>
<dbReference type="PANTHER" id="PTHR16214:SF3">
    <property type="entry name" value="TRANSMEMBRANE PROTEIN 260"/>
    <property type="match status" value="1"/>
</dbReference>
<dbReference type="PROSITE" id="PS50005">
    <property type="entry name" value="TPR"/>
    <property type="match status" value="1"/>
</dbReference>
<feature type="transmembrane region" description="Helical" evidence="2">
    <location>
        <begin position="414"/>
        <end position="431"/>
    </location>
</feature>
<keyword evidence="2" id="KW-0812">Transmembrane</keyword>
<evidence type="ECO:0000256" key="2">
    <source>
        <dbReference type="SAM" id="Phobius"/>
    </source>
</evidence>
<dbReference type="PANTHER" id="PTHR16214">
    <property type="entry name" value="TRANSMEMBRANE PROTEIN 260"/>
    <property type="match status" value="1"/>
</dbReference>
<comment type="caution">
    <text evidence="3">The sequence shown here is derived from an EMBL/GenBank/DDBJ whole genome shotgun (WGS) entry which is preliminary data.</text>
</comment>
<protein>
    <submittedName>
        <fullName evidence="3">Uncharacterized protein</fullName>
    </submittedName>
</protein>
<reference evidence="3 4" key="1">
    <citation type="submission" date="2017-10" db="EMBL/GenBank/DDBJ databases">
        <title>Novel microbial diversity and functional potential in the marine mammal oral microbiome.</title>
        <authorList>
            <person name="Dudek N.K."/>
            <person name="Sun C.L."/>
            <person name="Burstein D."/>
            <person name="Kantor R.S."/>
            <person name="Aliaga Goltsman D.S."/>
            <person name="Bik E.M."/>
            <person name="Thomas B.C."/>
            <person name="Banfield J.F."/>
            <person name="Relman D.A."/>
        </authorList>
    </citation>
    <scope>NUCLEOTIDE SEQUENCE [LARGE SCALE GENOMIC DNA]</scope>
    <source>
        <strain evidence="3">DOLZORAL124_49_17</strain>
    </source>
</reference>
<feature type="transmembrane region" description="Helical" evidence="2">
    <location>
        <begin position="390"/>
        <end position="407"/>
    </location>
</feature>
<feature type="transmembrane region" description="Helical" evidence="2">
    <location>
        <begin position="119"/>
        <end position="137"/>
    </location>
</feature>
<evidence type="ECO:0000313" key="4">
    <source>
        <dbReference type="Proteomes" id="UP000229740"/>
    </source>
</evidence>
<dbReference type="EMBL" id="PDPS01000023">
    <property type="protein sequence ID" value="PID58320.1"/>
    <property type="molecule type" value="Genomic_DNA"/>
</dbReference>
<keyword evidence="1" id="KW-0802">TPR repeat</keyword>
<feature type="transmembrane region" description="Helical" evidence="2">
    <location>
        <begin position="451"/>
        <end position="472"/>
    </location>
</feature>
<keyword evidence="2" id="KW-0472">Membrane</keyword>
<dbReference type="InterPro" id="IPR019734">
    <property type="entry name" value="TPR_rpt"/>
</dbReference>
<keyword evidence="2" id="KW-1133">Transmembrane helix</keyword>
<dbReference type="InterPro" id="IPR021280">
    <property type="entry name" value="TMEM260-like"/>
</dbReference>
<feature type="transmembrane region" description="Helical" evidence="2">
    <location>
        <begin position="235"/>
        <end position="263"/>
    </location>
</feature>
<proteinExistence type="predicted"/>
<feature type="transmembrane region" description="Helical" evidence="2">
    <location>
        <begin position="161"/>
        <end position="179"/>
    </location>
</feature>